<proteinExistence type="predicted"/>
<feature type="domain" description="PASTA" evidence="3">
    <location>
        <begin position="155"/>
        <end position="216"/>
    </location>
</feature>
<evidence type="ECO:0000256" key="1">
    <source>
        <dbReference type="SAM" id="MobiDB-lite"/>
    </source>
</evidence>
<evidence type="ECO:0000256" key="2">
    <source>
        <dbReference type="SAM" id="Phobius"/>
    </source>
</evidence>
<feature type="region of interest" description="Disordered" evidence="1">
    <location>
        <begin position="54"/>
        <end position="94"/>
    </location>
</feature>
<name>A0ABU7SMM5_9ACTN</name>
<organism evidence="4 5">
    <name type="scientific">Plantactinospora veratri</name>
    <dbReference type="NCBI Taxonomy" id="1436122"/>
    <lineage>
        <taxon>Bacteria</taxon>
        <taxon>Bacillati</taxon>
        <taxon>Actinomycetota</taxon>
        <taxon>Actinomycetes</taxon>
        <taxon>Micromonosporales</taxon>
        <taxon>Micromonosporaceae</taxon>
        <taxon>Plantactinospora</taxon>
    </lineage>
</organism>
<feature type="transmembrane region" description="Helical" evidence="2">
    <location>
        <begin position="22"/>
        <end position="45"/>
    </location>
</feature>
<keyword evidence="2" id="KW-1133">Transmembrane helix</keyword>
<evidence type="ECO:0000259" key="3">
    <source>
        <dbReference type="PROSITE" id="PS51178"/>
    </source>
</evidence>
<dbReference type="PROSITE" id="PS51178">
    <property type="entry name" value="PASTA"/>
    <property type="match status" value="2"/>
</dbReference>
<protein>
    <submittedName>
        <fullName evidence="4">PASTA domain-containing protein</fullName>
    </submittedName>
</protein>
<gene>
    <name evidence="4" type="ORF">V1634_30355</name>
</gene>
<dbReference type="Pfam" id="PF03793">
    <property type="entry name" value="PASTA"/>
    <property type="match status" value="2"/>
</dbReference>
<feature type="domain" description="PASTA" evidence="3">
    <location>
        <begin position="87"/>
        <end position="154"/>
    </location>
</feature>
<dbReference type="EMBL" id="JAZGQL010000031">
    <property type="protein sequence ID" value="MEE6311142.1"/>
    <property type="molecule type" value="Genomic_DNA"/>
</dbReference>
<reference evidence="4 5" key="1">
    <citation type="submission" date="2024-01" db="EMBL/GenBank/DDBJ databases">
        <title>Genome insights into Plantactinospora veratri sp. nov.</title>
        <authorList>
            <person name="Wang L."/>
        </authorList>
    </citation>
    <scope>NUCLEOTIDE SEQUENCE [LARGE SCALE GENOMIC DNA]</scope>
    <source>
        <strain evidence="4 5">NEAU-FHS4</strain>
    </source>
</reference>
<dbReference type="Proteomes" id="UP001339911">
    <property type="component" value="Unassembled WGS sequence"/>
</dbReference>
<feature type="compositionally biased region" description="Low complexity" evidence="1">
    <location>
        <begin position="68"/>
        <end position="85"/>
    </location>
</feature>
<dbReference type="CDD" id="cd06577">
    <property type="entry name" value="PASTA_pknB"/>
    <property type="match status" value="2"/>
</dbReference>
<dbReference type="RefSeq" id="WP_331211149.1">
    <property type="nucleotide sequence ID" value="NZ_JAZGQL010000031.1"/>
</dbReference>
<evidence type="ECO:0000313" key="5">
    <source>
        <dbReference type="Proteomes" id="UP001339911"/>
    </source>
</evidence>
<sequence>MTDEAVAGHPDLGGGPSNRTGLFAGAAVGLVVCAVVGALGGYLLAGDGGERAGPYDAGATTTPTAQVTSKPPRSTPSRTPSRRPSSTPPPIGQMILPDVVGEDFQKAREELRGLGLGVQFVFGRAGDDPTVASTNPRAGTAVKRGITVRVTVVGAAPEVVVPALVGESCKQAARRLVDDGLYPNYPTGERGEVRNQEPTGGTVLRWNERVRLYCSDGPAPGGTPTP</sequence>
<accession>A0ABU7SMM5</accession>
<comment type="caution">
    <text evidence="4">The sequence shown here is derived from an EMBL/GenBank/DDBJ whole genome shotgun (WGS) entry which is preliminary data.</text>
</comment>
<evidence type="ECO:0000313" key="4">
    <source>
        <dbReference type="EMBL" id="MEE6311142.1"/>
    </source>
</evidence>
<dbReference type="Gene3D" id="3.30.10.20">
    <property type="match status" value="2"/>
</dbReference>
<keyword evidence="2" id="KW-0472">Membrane</keyword>
<dbReference type="SMART" id="SM00740">
    <property type="entry name" value="PASTA"/>
    <property type="match status" value="2"/>
</dbReference>
<keyword evidence="5" id="KW-1185">Reference proteome</keyword>
<keyword evidence="2" id="KW-0812">Transmembrane</keyword>
<dbReference type="InterPro" id="IPR005543">
    <property type="entry name" value="PASTA_dom"/>
</dbReference>